<reference evidence="1 2" key="1">
    <citation type="submission" date="2021-06" db="EMBL/GenBank/DDBJ databases">
        <authorList>
            <person name="Kallberg Y."/>
            <person name="Tangrot J."/>
            <person name="Rosling A."/>
        </authorList>
    </citation>
    <scope>NUCLEOTIDE SEQUENCE [LARGE SCALE GENOMIC DNA]</scope>
    <source>
        <strain evidence="1 2">120-4 pot B 10/14</strain>
    </source>
</reference>
<feature type="non-terminal residue" evidence="1">
    <location>
        <position position="1"/>
    </location>
</feature>
<gene>
    <name evidence="1" type="ORF">GMARGA_LOCUS17434</name>
</gene>
<comment type="caution">
    <text evidence="1">The sequence shown here is derived from an EMBL/GenBank/DDBJ whole genome shotgun (WGS) entry which is preliminary data.</text>
</comment>
<dbReference type="EMBL" id="CAJVQB010013209">
    <property type="protein sequence ID" value="CAG8760650.1"/>
    <property type="molecule type" value="Genomic_DNA"/>
</dbReference>
<proteinExistence type="predicted"/>
<evidence type="ECO:0000313" key="1">
    <source>
        <dbReference type="EMBL" id="CAG8760650.1"/>
    </source>
</evidence>
<organism evidence="1 2">
    <name type="scientific">Gigaspora margarita</name>
    <dbReference type="NCBI Taxonomy" id="4874"/>
    <lineage>
        <taxon>Eukaryota</taxon>
        <taxon>Fungi</taxon>
        <taxon>Fungi incertae sedis</taxon>
        <taxon>Mucoromycota</taxon>
        <taxon>Glomeromycotina</taxon>
        <taxon>Glomeromycetes</taxon>
        <taxon>Diversisporales</taxon>
        <taxon>Gigasporaceae</taxon>
        <taxon>Gigaspora</taxon>
    </lineage>
</organism>
<sequence length="67" mass="7787">QIVTRWPLDEQFANTSLYIFIKNEVENHLKTQDICAKSNDMKLFYFLTAGPQVIIDAPNPFLQTRIS</sequence>
<evidence type="ECO:0000313" key="2">
    <source>
        <dbReference type="Proteomes" id="UP000789901"/>
    </source>
</evidence>
<accession>A0ABN7VF55</accession>
<keyword evidence="2" id="KW-1185">Reference proteome</keyword>
<name>A0ABN7VF55_GIGMA</name>
<dbReference type="Proteomes" id="UP000789901">
    <property type="component" value="Unassembled WGS sequence"/>
</dbReference>
<protein>
    <submittedName>
        <fullName evidence="1">22686_t:CDS:1</fullName>
    </submittedName>
</protein>